<evidence type="ECO:0000256" key="1">
    <source>
        <dbReference type="SAM" id="MobiDB-lite"/>
    </source>
</evidence>
<sequence>MHGDGGVGFNKSKTEDEPKPFFHPHPSFPNHLLTDIQTIGCPSLLFVIASMARKQSCNKGKWPTNPLHINWFPPESDPLPANTTVKAQVSLIRQSTD</sequence>
<accession>A0AAV4EF38</accession>
<feature type="region of interest" description="Disordered" evidence="1">
    <location>
        <begin position="1"/>
        <end position="24"/>
    </location>
</feature>
<dbReference type="Proteomes" id="UP000762676">
    <property type="component" value="Unassembled WGS sequence"/>
</dbReference>
<dbReference type="EMBL" id="BMAT01003629">
    <property type="protein sequence ID" value="GFR59133.1"/>
    <property type="molecule type" value="Genomic_DNA"/>
</dbReference>
<reference evidence="2 3" key="1">
    <citation type="journal article" date="2021" name="Elife">
        <title>Chloroplast acquisition without the gene transfer in kleptoplastic sea slugs, Plakobranchus ocellatus.</title>
        <authorList>
            <person name="Maeda T."/>
            <person name="Takahashi S."/>
            <person name="Yoshida T."/>
            <person name="Shimamura S."/>
            <person name="Takaki Y."/>
            <person name="Nagai Y."/>
            <person name="Toyoda A."/>
            <person name="Suzuki Y."/>
            <person name="Arimoto A."/>
            <person name="Ishii H."/>
            <person name="Satoh N."/>
            <person name="Nishiyama T."/>
            <person name="Hasebe M."/>
            <person name="Maruyama T."/>
            <person name="Minagawa J."/>
            <person name="Obokata J."/>
            <person name="Shigenobu S."/>
        </authorList>
    </citation>
    <scope>NUCLEOTIDE SEQUENCE [LARGE SCALE GENOMIC DNA]</scope>
</reference>
<proteinExistence type="predicted"/>
<protein>
    <submittedName>
        <fullName evidence="2">Uncharacterized protein</fullName>
    </submittedName>
</protein>
<dbReference type="AlphaFoldDB" id="A0AAV4EF38"/>
<gene>
    <name evidence="2" type="ORF">ElyMa_001786200</name>
</gene>
<name>A0AAV4EF38_9GAST</name>
<comment type="caution">
    <text evidence="2">The sequence shown here is derived from an EMBL/GenBank/DDBJ whole genome shotgun (WGS) entry which is preliminary data.</text>
</comment>
<evidence type="ECO:0000313" key="3">
    <source>
        <dbReference type="Proteomes" id="UP000762676"/>
    </source>
</evidence>
<organism evidence="2 3">
    <name type="scientific">Elysia marginata</name>
    <dbReference type="NCBI Taxonomy" id="1093978"/>
    <lineage>
        <taxon>Eukaryota</taxon>
        <taxon>Metazoa</taxon>
        <taxon>Spiralia</taxon>
        <taxon>Lophotrochozoa</taxon>
        <taxon>Mollusca</taxon>
        <taxon>Gastropoda</taxon>
        <taxon>Heterobranchia</taxon>
        <taxon>Euthyneura</taxon>
        <taxon>Panpulmonata</taxon>
        <taxon>Sacoglossa</taxon>
        <taxon>Placobranchoidea</taxon>
        <taxon>Plakobranchidae</taxon>
        <taxon>Elysia</taxon>
    </lineage>
</organism>
<keyword evidence="3" id="KW-1185">Reference proteome</keyword>
<evidence type="ECO:0000313" key="2">
    <source>
        <dbReference type="EMBL" id="GFR59133.1"/>
    </source>
</evidence>